<sequence length="83" mass="9328">MEGKCHKCKKWVAVEGVKDVEAKVREIFWWKHAAGCHQGDVLEGESDVFVEDPVWAAAAGISIDIQAESGEVRRDREDESEED</sequence>
<dbReference type="Pfam" id="PF14616">
    <property type="entry name" value="Rua1_C"/>
    <property type="match status" value="1"/>
</dbReference>
<gene>
    <name evidence="2" type="ORF">GSI_05368</name>
</gene>
<reference evidence="2 3" key="1">
    <citation type="journal article" date="2015" name="Sci. Rep.">
        <title>Chromosome-level genome map provides insights into diverse defense mechanisms in the medicinal fungus Ganoderma sinense.</title>
        <authorList>
            <person name="Zhu Y."/>
            <person name="Xu J."/>
            <person name="Sun C."/>
            <person name="Zhou S."/>
            <person name="Xu H."/>
            <person name="Nelson D.R."/>
            <person name="Qian J."/>
            <person name="Song J."/>
            <person name="Luo H."/>
            <person name="Xiang L."/>
            <person name="Li Y."/>
            <person name="Xu Z."/>
            <person name="Ji A."/>
            <person name="Wang L."/>
            <person name="Lu S."/>
            <person name="Hayward A."/>
            <person name="Sun W."/>
            <person name="Li X."/>
            <person name="Schwartz D.C."/>
            <person name="Wang Y."/>
            <person name="Chen S."/>
        </authorList>
    </citation>
    <scope>NUCLEOTIDE SEQUENCE [LARGE SCALE GENOMIC DNA]</scope>
    <source>
        <strain evidence="2 3">ZZ0214-1</strain>
    </source>
</reference>
<organism evidence="2 3">
    <name type="scientific">Ganoderma sinense ZZ0214-1</name>
    <dbReference type="NCBI Taxonomy" id="1077348"/>
    <lineage>
        <taxon>Eukaryota</taxon>
        <taxon>Fungi</taxon>
        <taxon>Dikarya</taxon>
        <taxon>Basidiomycota</taxon>
        <taxon>Agaricomycotina</taxon>
        <taxon>Agaricomycetes</taxon>
        <taxon>Polyporales</taxon>
        <taxon>Polyporaceae</taxon>
        <taxon>Ganoderma</taxon>
    </lineage>
</organism>
<proteinExistence type="predicted"/>
<dbReference type="STRING" id="1077348.A0A2G8SFW6"/>
<evidence type="ECO:0000259" key="1">
    <source>
        <dbReference type="Pfam" id="PF14616"/>
    </source>
</evidence>
<dbReference type="PANTHER" id="PTHR28125:SF2">
    <property type="entry name" value="MEIOTIC EXPRESSION UP-REGULATED PROTEIN 26"/>
    <property type="match status" value="1"/>
</dbReference>
<comment type="caution">
    <text evidence="2">The sequence shown here is derived from an EMBL/GenBank/DDBJ whole genome shotgun (WGS) entry which is preliminary data.</text>
</comment>
<evidence type="ECO:0000313" key="3">
    <source>
        <dbReference type="Proteomes" id="UP000230002"/>
    </source>
</evidence>
<name>A0A2G8SFW6_9APHY</name>
<dbReference type="EMBL" id="AYKW01000010">
    <property type="protein sequence ID" value="PIL32664.1"/>
    <property type="molecule type" value="Genomic_DNA"/>
</dbReference>
<accession>A0A2G8SFW6</accession>
<dbReference type="InterPro" id="IPR028012">
    <property type="entry name" value="Rua1_C"/>
</dbReference>
<dbReference type="AlphaFoldDB" id="A0A2G8SFW6"/>
<keyword evidence="3" id="KW-1185">Reference proteome</keyword>
<feature type="domain" description="Transcription regulator Rua1 C-terminal" evidence="1">
    <location>
        <begin position="3"/>
        <end position="37"/>
    </location>
</feature>
<protein>
    <recommendedName>
        <fullName evidence="1">Transcription regulator Rua1 C-terminal domain-containing protein</fullName>
    </recommendedName>
</protein>
<dbReference type="Proteomes" id="UP000230002">
    <property type="component" value="Unassembled WGS sequence"/>
</dbReference>
<dbReference type="OrthoDB" id="5595379at2759"/>
<dbReference type="PANTHER" id="PTHR28125">
    <property type="entry name" value="MEIOTIC EXPRESSION UP-REGULATED PROTEIN 26"/>
    <property type="match status" value="1"/>
</dbReference>
<evidence type="ECO:0000313" key="2">
    <source>
        <dbReference type="EMBL" id="PIL32664.1"/>
    </source>
</evidence>